<feature type="region of interest" description="Disordered" evidence="1">
    <location>
        <begin position="123"/>
        <end position="142"/>
    </location>
</feature>
<accession>A0ABZ3G155</accession>
<evidence type="ECO:0000313" key="2">
    <source>
        <dbReference type="EMBL" id="XAN14309.1"/>
    </source>
</evidence>
<dbReference type="RefSeq" id="WP_343498606.1">
    <property type="nucleotide sequence ID" value="NZ_CP154792.1"/>
</dbReference>
<dbReference type="Proteomes" id="UP001446337">
    <property type="component" value="Chromosome"/>
</dbReference>
<evidence type="ECO:0000313" key="3">
    <source>
        <dbReference type="Proteomes" id="UP001446337"/>
    </source>
</evidence>
<keyword evidence="3" id="KW-1185">Reference proteome</keyword>
<evidence type="ECO:0000256" key="1">
    <source>
        <dbReference type="SAM" id="MobiDB-lite"/>
    </source>
</evidence>
<proteinExistence type="predicted"/>
<organism evidence="2 3">
    <name type="scientific">Achromobacter denitrificans</name>
    <name type="common">Alcaligenes denitrificans</name>
    <dbReference type="NCBI Taxonomy" id="32002"/>
    <lineage>
        <taxon>Bacteria</taxon>
        <taxon>Pseudomonadati</taxon>
        <taxon>Pseudomonadota</taxon>
        <taxon>Betaproteobacteria</taxon>
        <taxon>Burkholderiales</taxon>
        <taxon>Alcaligenaceae</taxon>
        <taxon>Achromobacter</taxon>
    </lineage>
</organism>
<dbReference type="EMBL" id="CP154792">
    <property type="protein sequence ID" value="XAN14309.1"/>
    <property type="molecule type" value="Genomic_DNA"/>
</dbReference>
<protein>
    <submittedName>
        <fullName evidence="2">Uncharacterized protein</fullName>
    </submittedName>
</protein>
<name>A0ABZ3G155_ACHDE</name>
<reference evidence="2 3" key="1">
    <citation type="submission" date="2024-05" db="EMBL/GenBank/DDBJ databases">
        <title>Achromobacter denitrificans. BP1, complete genome.</title>
        <authorList>
            <person name="Zhang B."/>
        </authorList>
    </citation>
    <scope>NUCLEOTIDE SEQUENCE [LARGE SCALE GENOMIC DNA]</scope>
    <source>
        <strain evidence="2 3">BP1</strain>
    </source>
</reference>
<gene>
    <name evidence="2" type="ORF">AAIK43_23365</name>
</gene>
<sequence length="166" mass="18283">MSIDVGVNVQANLDPIVQATPKGLSTLLSLLLGKRYIDARRQATLSAAQNTVDVQKILEGKGTFNQESGALVATPDSNNIRELVRAVVQEEEITNLINCTINAANDLSDKQILTKRKSPKSSCIAGEMRQSSSPRKLLKPYGERSFQKRYRPPIASAYEPWTLSRV</sequence>